<evidence type="ECO:0000256" key="7">
    <source>
        <dbReference type="ARBA" id="ARBA00038883"/>
    </source>
</evidence>
<evidence type="ECO:0000256" key="8">
    <source>
        <dbReference type="ARBA" id="ARBA00039903"/>
    </source>
</evidence>
<dbReference type="InterPro" id="IPR001753">
    <property type="entry name" value="Enoyl-CoA_hydra/iso"/>
</dbReference>
<dbReference type="CDD" id="cd06558">
    <property type="entry name" value="crotonase-like"/>
    <property type="match status" value="1"/>
</dbReference>
<comment type="similarity">
    <text evidence="2 13">Belongs to the enoyl-CoA hydratase/isomerase family.</text>
</comment>
<evidence type="ECO:0000256" key="3">
    <source>
        <dbReference type="ARBA" id="ARBA00022490"/>
    </source>
</evidence>
<dbReference type="GO" id="GO:0006635">
    <property type="term" value="P:fatty acid beta-oxidation"/>
    <property type="evidence" value="ECO:0007669"/>
    <property type="project" value="TreeGrafter"/>
</dbReference>
<sequence length="257" mass="29034">MSSLLESRKDGAAILTINRSLKRNAINYDVMEEMLEAISRAEADSSVSYIIVTGSGEQSFCSGGDVREFHNLRTEEEAYPMLRKMGTVLERLFLCKKPTVALLNGHAVGGGSELAIACDFRISRSNIQVGFIQGSIGLTTGWGGTVFALERMKSDHAMQMLISADRYSAEEAFEKGYMTYITKSANWHSEAYEYIGNLFKRSSPILSSYKMYWLSRLDQDKLSERIEQEIRNCARLWAKDEHHIAVEAFLNRKKKQS</sequence>
<evidence type="ECO:0000256" key="6">
    <source>
        <dbReference type="ARBA" id="ARBA00036541"/>
    </source>
</evidence>
<dbReference type="Gene3D" id="3.90.226.10">
    <property type="entry name" value="2-enoyl-CoA Hydratase, Chain A, domain 1"/>
    <property type="match status" value="1"/>
</dbReference>
<dbReference type="AlphaFoldDB" id="A0A0J6CR43"/>
<evidence type="ECO:0000256" key="2">
    <source>
        <dbReference type="ARBA" id="ARBA00005254"/>
    </source>
</evidence>
<dbReference type="GO" id="GO:0005829">
    <property type="term" value="C:cytosol"/>
    <property type="evidence" value="ECO:0007669"/>
    <property type="project" value="UniProtKB-SubCell"/>
</dbReference>
<protein>
    <recommendedName>
        <fullName evidence="8">Ethylmalonyl-CoA decarboxylase</fullName>
        <ecNumber evidence="7">4.1.1.94</ecNumber>
    </recommendedName>
    <alternativeName>
        <fullName evidence="10">Enoyl-CoA hydratase domain-containing protein 1</fullName>
    </alternativeName>
    <alternativeName>
        <fullName evidence="9">Methylmalonyl-CoA decarboxylase</fullName>
    </alternativeName>
</protein>
<name>A0A0J6CR43_9BACL</name>
<dbReference type="RefSeq" id="WP_048309911.1">
    <property type="nucleotide sequence ID" value="NZ_CP119526.1"/>
</dbReference>
<evidence type="ECO:0000313" key="14">
    <source>
        <dbReference type="EMBL" id="KMM38781.1"/>
    </source>
</evidence>
<keyword evidence="4" id="KW-0456">Lyase</keyword>
<comment type="catalytic activity">
    <reaction evidence="5">
        <text>(2S)-ethylmalonyl-CoA + H(+) = butanoyl-CoA + CO2</text>
        <dbReference type="Rhea" id="RHEA:32131"/>
        <dbReference type="ChEBI" id="CHEBI:15378"/>
        <dbReference type="ChEBI" id="CHEBI:16526"/>
        <dbReference type="ChEBI" id="CHEBI:57371"/>
        <dbReference type="ChEBI" id="CHEBI:60909"/>
        <dbReference type="EC" id="4.1.1.94"/>
    </reaction>
    <physiologicalReaction direction="left-to-right" evidence="5">
        <dbReference type="Rhea" id="RHEA:32132"/>
    </physiologicalReaction>
</comment>
<comment type="function">
    <text evidence="12">Decarboxylates ethylmalonyl-CoA, a potentially toxic metabolite, to form butyryl-CoA, suggesting it might be involved in metabolite proofreading. Acts preferentially on (S)-ethylmalonyl-CoA but also has some activity on the (R)-isomer. Also has methylmalonyl-CoA decarboxylase activity at lower level.</text>
</comment>
<evidence type="ECO:0000256" key="4">
    <source>
        <dbReference type="ARBA" id="ARBA00023239"/>
    </source>
</evidence>
<comment type="catalytic activity">
    <reaction evidence="6">
        <text>(2R)-ethylmalonyl-CoA + H(+) = butanoyl-CoA + CO2</text>
        <dbReference type="Rhea" id="RHEA:59540"/>
        <dbReference type="ChEBI" id="CHEBI:15378"/>
        <dbReference type="ChEBI" id="CHEBI:16526"/>
        <dbReference type="ChEBI" id="CHEBI:57371"/>
        <dbReference type="ChEBI" id="CHEBI:85316"/>
        <dbReference type="EC" id="4.1.1.94"/>
    </reaction>
    <physiologicalReaction direction="left-to-right" evidence="6">
        <dbReference type="Rhea" id="RHEA:59541"/>
    </physiologicalReaction>
</comment>
<dbReference type="GO" id="GO:0004492">
    <property type="term" value="F:methyl/ethyl malonyl-CoA decarboxylase activity"/>
    <property type="evidence" value="ECO:0007669"/>
    <property type="project" value="UniProtKB-EC"/>
</dbReference>
<keyword evidence="15" id="KW-1185">Reference proteome</keyword>
<evidence type="ECO:0000256" key="12">
    <source>
        <dbReference type="ARBA" id="ARBA00056546"/>
    </source>
</evidence>
<accession>A0A0J6CR43</accession>
<evidence type="ECO:0000313" key="15">
    <source>
        <dbReference type="Proteomes" id="UP000035996"/>
    </source>
</evidence>
<comment type="subcellular location">
    <subcellularLocation>
        <location evidence="1">Cytoplasm</location>
        <location evidence="1">Cytosol</location>
    </subcellularLocation>
</comment>
<dbReference type="PANTHER" id="PTHR11941:SF27">
    <property type="entry name" value="ETHYLMALONYL-COA DECARBOXYLASE"/>
    <property type="match status" value="1"/>
</dbReference>
<dbReference type="PROSITE" id="PS00166">
    <property type="entry name" value="ENOYL_COA_HYDRATASE"/>
    <property type="match status" value="1"/>
</dbReference>
<evidence type="ECO:0000256" key="11">
    <source>
        <dbReference type="ARBA" id="ARBA00047446"/>
    </source>
</evidence>
<evidence type="ECO:0000256" key="13">
    <source>
        <dbReference type="RuleBase" id="RU003707"/>
    </source>
</evidence>
<evidence type="ECO:0000256" key="5">
    <source>
        <dbReference type="ARBA" id="ARBA00036343"/>
    </source>
</evidence>
<organism evidence="14 15">
    <name type="scientific">Guptibacillus hwajinpoensis</name>
    <dbReference type="NCBI Taxonomy" id="208199"/>
    <lineage>
        <taxon>Bacteria</taxon>
        <taxon>Bacillati</taxon>
        <taxon>Bacillota</taxon>
        <taxon>Bacilli</taxon>
        <taxon>Bacillales</taxon>
        <taxon>Guptibacillaceae</taxon>
        <taxon>Guptibacillus</taxon>
    </lineage>
</organism>
<dbReference type="Pfam" id="PF00378">
    <property type="entry name" value="ECH_1"/>
    <property type="match status" value="1"/>
</dbReference>
<evidence type="ECO:0000256" key="10">
    <source>
        <dbReference type="ARBA" id="ARBA00042182"/>
    </source>
</evidence>
<dbReference type="OrthoDB" id="9775794at2"/>
<evidence type="ECO:0000256" key="9">
    <source>
        <dbReference type="ARBA" id="ARBA00042052"/>
    </source>
</evidence>
<comment type="catalytic activity">
    <reaction evidence="11">
        <text>(S)-methylmalonyl-CoA + H(+) = propanoyl-CoA + CO2</text>
        <dbReference type="Rhea" id="RHEA:61340"/>
        <dbReference type="ChEBI" id="CHEBI:15378"/>
        <dbReference type="ChEBI" id="CHEBI:16526"/>
        <dbReference type="ChEBI" id="CHEBI:57327"/>
        <dbReference type="ChEBI" id="CHEBI:57392"/>
        <dbReference type="EC" id="4.1.1.94"/>
    </reaction>
    <physiologicalReaction direction="left-to-right" evidence="11">
        <dbReference type="Rhea" id="RHEA:61341"/>
    </physiologicalReaction>
</comment>
<dbReference type="STRING" id="157733.AB986_05785"/>
<dbReference type="InterPro" id="IPR029045">
    <property type="entry name" value="ClpP/crotonase-like_dom_sf"/>
</dbReference>
<dbReference type="PANTHER" id="PTHR11941">
    <property type="entry name" value="ENOYL-COA HYDRATASE-RELATED"/>
    <property type="match status" value="1"/>
</dbReference>
<dbReference type="InterPro" id="IPR018376">
    <property type="entry name" value="Enoyl-CoA_hyd/isom_CS"/>
</dbReference>
<gene>
    <name evidence="14" type="ORF">AB986_05785</name>
</gene>
<dbReference type="EC" id="4.1.1.94" evidence="7"/>
<dbReference type="Proteomes" id="UP000035996">
    <property type="component" value="Unassembled WGS sequence"/>
</dbReference>
<keyword evidence="3" id="KW-0963">Cytoplasm</keyword>
<proteinExistence type="inferred from homology"/>
<evidence type="ECO:0000256" key="1">
    <source>
        <dbReference type="ARBA" id="ARBA00004514"/>
    </source>
</evidence>
<dbReference type="SUPFAM" id="SSF52096">
    <property type="entry name" value="ClpP/crotonase"/>
    <property type="match status" value="1"/>
</dbReference>
<comment type="caution">
    <text evidence="14">The sequence shown here is derived from an EMBL/GenBank/DDBJ whole genome shotgun (WGS) entry which is preliminary data.</text>
</comment>
<dbReference type="EMBL" id="LELK01000001">
    <property type="protein sequence ID" value="KMM38781.1"/>
    <property type="molecule type" value="Genomic_DNA"/>
</dbReference>
<reference evidence="14" key="1">
    <citation type="submission" date="2015-06" db="EMBL/GenBank/DDBJ databases">
        <authorList>
            <person name="Liu B."/>
            <person name="Wang J."/>
            <person name="Zhu Y."/>
            <person name="Liu G."/>
            <person name="Chen Q."/>
            <person name="Zheng C."/>
            <person name="Che J."/>
            <person name="Ge C."/>
            <person name="Shi H."/>
            <person name="Pan Z."/>
            <person name="Liu X."/>
        </authorList>
    </citation>
    <scope>NUCLEOTIDE SEQUENCE [LARGE SCALE GENOMIC DNA]</scope>
    <source>
        <strain evidence="14">DSM 16346</strain>
    </source>
</reference>